<comment type="subcellular location">
    <subcellularLocation>
        <location evidence="9">Cytoplasm</location>
    </subcellularLocation>
</comment>
<protein>
    <recommendedName>
        <fullName evidence="9">Arginine--tRNA ligase</fullName>
        <ecNumber evidence="9">6.1.1.19</ecNumber>
    </recommendedName>
    <alternativeName>
        <fullName evidence="9">Arginyl-tRNA synthetase</fullName>
        <shortName evidence="9">ArgRS</shortName>
    </alternativeName>
</protein>
<evidence type="ECO:0000256" key="2">
    <source>
        <dbReference type="ARBA" id="ARBA00022490"/>
    </source>
</evidence>
<evidence type="ECO:0000313" key="14">
    <source>
        <dbReference type="Proteomes" id="UP000034664"/>
    </source>
</evidence>
<dbReference type="HAMAP" id="MF_00123">
    <property type="entry name" value="Arg_tRNA_synth"/>
    <property type="match status" value="1"/>
</dbReference>
<evidence type="ECO:0000256" key="5">
    <source>
        <dbReference type="ARBA" id="ARBA00022840"/>
    </source>
</evidence>
<reference evidence="13 14" key="1">
    <citation type="journal article" date="2015" name="Nature">
        <title>rRNA introns, odd ribosomes, and small enigmatic genomes across a large radiation of phyla.</title>
        <authorList>
            <person name="Brown C.T."/>
            <person name="Hug L.A."/>
            <person name="Thomas B.C."/>
            <person name="Sharon I."/>
            <person name="Castelle C.J."/>
            <person name="Singh A."/>
            <person name="Wilkins M.J."/>
            <person name="Williams K.H."/>
            <person name="Banfield J.F."/>
        </authorList>
    </citation>
    <scope>NUCLEOTIDE SEQUENCE [LARGE SCALE GENOMIC DNA]</scope>
</reference>
<dbReference type="EMBL" id="LBZM01000002">
    <property type="protein sequence ID" value="KKR72806.1"/>
    <property type="molecule type" value="Genomic_DNA"/>
</dbReference>
<keyword evidence="7 9" id="KW-0030">Aminoacyl-tRNA synthetase</keyword>
<keyword evidence="5 9" id="KW-0067">ATP-binding</keyword>
<evidence type="ECO:0000256" key="6">
    <source>
        <dbReference type="ARBA" id="ARBA00022917"/>
    </source>
</evidence>
<comment type="caution">
    <text evidence="13">The sequence shown here is derived from an EMBL/GenBank/DDBJ whole genome shotgun (WGS) entry which is preliminary data.</text>
</comment>
<dbReference type="InterPro" id="IPR009080">
    <property type="entry name" value="tRNAsynth_Ia_anticodon-bd"/>
</dbReference>
<keyword evidence="2 9" id="KW-0963">Cytoplasm</keyword>
<proteinExistence type="inferred from homology"/>
<dbReference type="InterPro" id="IPR001278">
    <property type="entry name" value="Arg-tRNA-ligase"/>
</dbReference>
<evidence type="ECO:0000256" key="9">
    <source>
        <dbReference type="HAMAP-Rule" id="MF_00123"/>
    </source>
</evidence>
<dbReference type="PANTHER" id="PTHR11956:SF5">
    <property type="entry name" value="ARGININE--TRNA LIGASE, CYTOPLASMIC"/>
    <property type="match status" value="1"/>
</dbReference>
<dbReference type="Gene3D" id="3.30.1360.70">
    <property type="entry name" value="Arginyl tRNA synthetase N-terminal domain"/>
    <property type="match status" value="1"/>
</dbReference>
<evidence type="ECO:0000259" key="12">
    <source>
        <dbReference type="SMART" id="SM01016"/>
    </source>
</evidence>
<dbReference type="SUPFAM" id="SSF47323">
    <property type="entry name" value="Anticodon-binding domain of a subclass of class I aminoacyl-tRNA synthetases"/>
    <property type="match status" value="1"/>
</dbReference>
<name>A0A0G0TDB6_9BACT</name>
<feature type="short sequence motif" description="'HIGH' region" evidence="9">
    <location>
        <begin position="145"/>
        <end position="155"/>
    </location>
</feature>
<evidence type="ECO:0000259" key="11">
    <source>
        <dbReference type="SMART" id="SM00836"/>
    </source>
</evidence>
<dbReference type="EC" id="6.1.1.19" evidence="9"/>
<feature type="domain" description="DALR anticodon binding" evidence="11">
    <location>
        <begin position="496"/>
        <end position="625"/>
    </location>
</feature>
<dbReference type="GO" id="GO:0005737">
    <property type="term" value="C:cytoplasm"/>
    <property type="evidence" value="ECO:0007669"/>
    <property type="project" value="UniProtKB-SubCell"/>
</dbReference>
<dbReference type="GO" id="GO:0005524">
    <property type="term" value="F:ATP binding"/>
    <property type="evidence" value="ECO:0007669"/>
    <property type="project" value="UniProtKB-UniRule"/>
</dbReference>
<dbReference type="InterPro" id="IPR008909">
    <property type="entry name" value="DALR_anticod-bd"/>
</dbReference>
<dbReference type="PRINTS" id="PR01038">
    <property type="entry name" value="TRNASYNTHARG"/>
</dbReference>
<dbReference type="Pfam" id="PF03485">
    <property type="entry name" value="Arg_tRNA_synt_N"/>
    <property type="match status" value="1"/>
</dbReference>
<dbReference type="SUPFAM" id="SSF52374">
    <property type="entry name" value="Nucleotidylyl transferase"/>
    <property type="match status" value="1"/>
</dbReference>
<evidence type="ECO:0000256" key="10">
    <source>
        <dbReference type="RuleBase" id="RU363038"/>
    </source>
</evidence>
<comment type="similarity">
    <text evidence="1 9 10">Belongs to the class-I aminoacyl-tRNA synthetase family.</text>
</comment>
<keyword evidence="3 9" id="KW-0436">Ligase</keyword>
<dbReference type="NCBIfam" id="TIGR00456">
    <property type="entry name" value="argS"/>
    <property type="match status" value="1"/>
</dbReference>
<dbReference type="Gene3D" id="1.10.730.10">
    <property type="entry name" value="Isoleucyl-tRNA Synthetase, Domain 1"/>
    <property type="match status" value="1"/>
</dbReference>
<keyword evidence="4 9" id="KW-0547">Nucleotide-binding</keyword>
<feature type="domain" description="Arginyl tRNA synthetase N-terminal" evidence="12">
    <location>
        <begin position="1"/>
        <end position="108"/>
    </location>
</feature>
<evidence type="ECO:0000256" key="7">
    <source>
        <dbReference type="ARBA" id="ARBA00023146"/>
    </source>
</evidence>
<dbReference type="GO" id="GO:0006420">
    <property type="term" value="P:arginyl-tRNA aminoacylation"/>
    <property type="evidence" value="ECO:0007669"/>
    <property type="project" value="UniProtKB-UniRule"/>
</dbReference>
<organism evidence="13 14">
    <name type="scientific">Candidatus Roizmanbacteria bacterium GW2011_GWB1_40_7</name>
    <dbReference type="NCBI Taxonomy" id="1618482"/>
    <lineage>
        <taxon>Bacteria</taxon>
        <taxon>Candidatus Roizmaniibacteriota</taxon>
    </lineage>
</organism>
<dbReference type="CDD" id="cd07956">
    <property type="entry name" value="Anticodon_Ia_Arg"/>
    <property type="match status" value="1"/>
</dbReference>
<dbReference type="InterPro" id="IPR036695">
    <property type="entry name" value="Arg-tRNA-synth_N_sf"/>
</dbReference>
<accession>A0A0G0TDB6</accession>
<comment type="catalytic activity">
    <reaction evidence="8 9">
        <text>tRNA(Arg) + L-arginine + ATP = L-arginyl-tRNA(Arg) + AMP + diphosphate</text>
        <dbReference type="Rhea" id="RHEA:20301"/>
        <dbReference type="Rhea" id="RHEA-COMP:9658"/>
        <dbReference type="Rhea" id="RHEA-COMP:9673"/>
        <dbReference type="ChEBI" id="CHEBI:30616"/>
        <dbReference type="ChEBI" id="CHEBI:32682"/>
        <dbReference type="ChEBI" id="CHEBI:33019"/>
        <dbReference type="ChEBI" id="CHEBI:78442"/>
        <dbReference type="ChEBI" id="CHEBI:78513"/>
        <dbReference type="ChEBI" id="CHEBI:456215"/>
        <dbReference type="EC" id="6.1.1.19"/>
    </reaction>
</comment>
<dbReference type="InterPro" id="IPR001412">
    <property type="entry name" value="aa-tRNA-synth_I_CS"/>
</dbReference>
<dbReference type="SMART" id="SM00836">
    <property type="entry name" value="DALR_1"/>
    <property type="match status" value="1"/>
</dbReference>
<dbReference type="PANTHER" id="PTHR11956">
    <property type="entry name" value="ARGINYL-TRNA SYNTHETASE"/>
    <property type="match status" value="1"/>
</dbReference>
<comment type="subunit">
    <text evidence="9">Monomer.</text>
</comment>
<dbReference type="Pfam" id="PF05746">
    <property type="entry name" value="DALR_1"/>
    <property type="match status" value="1"/>
</dbReference>
<sequence>MNIQSQLEISIRLVLKSLSLPEVDICLEHPADEKFGDYSSNIALTIFSKLKTKKEKGKSETKSLKLDEPKSPRELAEIIVKELKKDTELKNYISKIEIAGPGFINFWLSQEYLTTTLTRIIETKEKFGSSEWGTDKTWLIEHTSPNPNKAMHLGHLRNNLIGMAIANTWEFLGINVVRDAINNNRGIAIAKLMWGYMKFAHKEGKHIEELDYWYNHQDEWKTPESVGVRPDRFIDELYVRASEDVKDNEIAEKRIRQLVIDWEQEDEKTWALWDKVLQYSYEGQQLTFNRLGNKWDHVWHEHEHYKQGKEFVEEGLERRIFRRLDTGVVLTNLKKYNLPDTVLLKSDGTALYITQDLVLTQLKREKFHPDKLFWVIGPEQSLALQQLFAVYEQLGIGKREDYTHIAFGYMSIKGKGKMSSREGNVVYIDDLIDEAKKRIAEKIDKKRFEKSDLEHIAEIVGLGAVKYSILKVGRLVDIAFDFEESINFDGNSGPYLQYTYARCQSVLRKAEQTNYELPARNASRNMRDAGGRSTRYELNTEELSLLRTLYKFPEVVLNAGKTFSPNLIANYLYDLAQKYNLFYQKIPILKSDENEKQFRLALTQATAHILKNGLSLLGIDVLEKM</sequence>
<dbReference type="InterPro" id="IPR005148">
    <property type="entry name" value="Arg-tRNA-synth_N"/>
</dbReference>
<gene>
    <name evidence="9" type="primary">argS</name>
    <name evidence="13" type="ORF">UU14_C0002G0059</name>
</gene>
<dbReference type="InterPro" id="IPR014729">
    <property type="entry name" value="Rossmann-like_a/b/a_fold"/>
</dbReference>
<evidence type="ECO:0000256" key="8">
    <source>
        <dbReference type="ARBA" id="ARBA00049339"/>
    </source>
</evidence>
<dbReference type="AlphaFoldDB" id="A0A0G0TDB6"/>
<dbReference type="Gene3D" id="3.40.50.620">
    <property type="entry name" value="HUPs"/>
    <property type="match status" value="1"/>
</dbReference>
<dbReference type="GO" id="GO:0004814">
    <property type="term" value="F:arginine-tRNA ligase activity"/>
    <property type="evidence" value="ECO:0007669"/>
    <property type="project" value="UniProtKB-UniRule"/>
</dbReference>
<dbReference type="SMART" id="SM01016">
    <property type="entry name" value="Arg_tRNA_synt_N"/>
    <property type="match status" value="1"/>
</dbReference>
<evidence type="ECO:0000256" key="1">
    <source>
        <dbReference type="ARBA" id="ARBA00005594"/>
    </source>
</evidence>
<dbReference type="PROSITE" id="PS00178">
    <property type="entry name" value="AA_TRNA_LIGASE_I"/>
    <property type="match status" value="1"/>
</dbReference>
<dbReference type="Pfam" id="PF00750">
    <property type="entry name" value="tRNA-synt_1d"/>
    <property type="match status" value="1"/>
</dbReference>
<dbReference type="Proteomes" id="UP000034664">
    <property type="component" value="Unassembled WGS sequence"/>
</dbReference>
<evidence type="ECO:0000313" key="13">
    <source>
        <dbReference type="EMBL" id="KKR72806.1"/>
    </source>
</evidence>
<dbReference type="FunFam" id="1.10.730.10:FF:000006">
    <property type="entry name" value="Arginyl-tRNA synthetase 2, mitochondrial"/>
    <property type="match status" value="1"/>
</dbReference>
<keyword evidence="6 9" id="KW-0648">Protein biosynthesis</keyword>
<dbReference type="InterPro" id="IPR035684">
    <property type="entry name" value="ArgRS_core"/>
</dbReference>
<evidence type="ECO:0000256" key="4">
    <source>
        <dbReference type="ARBA" id="ARBA00022741"/>
    </source>
</evidence>
<dbReference type="PATRIC" id="fig|1618482.3.peg.99"/>
<evidence type="ECO:0000256" key="3">
    <source>
        <dbReference type="ARBA" id="ARBA00022598"/>
    </source>
</evidence>
<dbReference type="SUPFAM" id="SSF55190">
    <property type="entry name" value="Arginyl-tRNA synthetase (ArgRS), N-terminal 'additional' domain"/>
    <property type="match status" value="1"/>
</dbReference>